<sequence>MLSWYIKYYFYDIFSGKISSAYRFNRSTCTAFSRDENSSRCEIVFLCCIEVIRRIQHIQQWIEDREALLMRKLYDWLLLSSVCTINGRMMEGGSDEEIRTNGTQLGGRRKETIKKEFFLSDFGAFPSFFRFSFLHFTVCG</sequence>
<evidence type="ECO:0000313" key="1">
    <source>
        <dbReference type="EMBL" id="KAK6726109.1"/>
    </source>
</evidence>
<gene>
    <name evidence="1" type="primary">Necator_chrI.g550</name>
    <name evidence="1" type="ORF">RB195_004428</name>
</gene>
<dbReference type="Proteomes" id="UP001303046">
    <property type="component" value="Unassembled WGS sequence"/>
</dbReference>
<organism evidence="1 2">
    <name type="scientific">Necator americanus</name>
    <name type="common">Human hookworm</name>
    <dbReference type="NCBI Taxonomy" id="51031"/>
    <lineage>
        <taxon>Eukaryota</taxon>
        <taxon>Metazoa</taxon>
        <taxon>Ecdysozoa</taxon>
        <taxon>Nematoda</taxon>
        <taxon>Chromadorea</taxon>
        <taxon>Rhabditida</taxon>
        <taxon>Rhabditina</taxon>
        <taxon>Rhabditomorpha</taxon>
        <taxon>Strongyloidea</taxon>
        <taxon>Ancylostomatidae</taxon>
        <taxon>Bunostominae</taxon>
        <taxon>Necator</taxon>
    </lineage>
</organism>
<evidence type="ECO:0000313" key="2">
    <source>
        <dbReference type="Proteomes" id="UP001303046"/>
    </source>
</evidence>
<dbReference type="EMBL" id="JAVFWL010000001">
    <property type="protein sequence ID" value="KAK6726109.1"/>
    <property type="molecule type" value="Genomic_DNA"/>
</dbReference>
<proteinExistence type="predicted"/>
<protein>
    <submittedName>
        <fullName evidence="1">Uncharacterized protein</fullName>
    </submittedName>
</protein>
<accession>A0ABR1BHY5</accession>
<name>A0ABR1BHY5_NECAM</name>
<comment type="caution">
    <text evidence="1">The sequence shown here is derived from an EMBL/GenBank/DDBJ whole genome shotgun (WGS) entry which is preliminary data.</text>
</comment>
<reference evidence="1 2" key="1">
    <citation type="submission" date="2023-08" db="EMBL/GenBank/DDBJ databases">
        <title>A Necator americanus chromosomal reference genome.</title>
        <authorList>
            <person name="Ilik V."/>
            <person name="Petrzelkova K.J."/>
            <person name="Pardy F."/>
            <person name="Fuh T."/>
            <person name="Niatou-Singa F.S."/>
            <person name="Gouil Q."/>
            <person name="Baker L."/>
            <person name="Ritchie M.E."/>
            <person name="Jex A.R."/>
            <person name="Gazzola D."/>
            <person name="Li H."/>
            <person name="Toshio Fujiwara R."/>
            <person name="Zhan B."/>
            <person name="Aroian R.V."/>
            <person name="Pafco B."/>
            <person name="Schwarz E.M."/>
        </authorList>
    </citation>
    <scope>NUCLEOTIDE SEQUENCE [LARGE SCALE GENOMIC DNA]</scope>
    <source>
        <strain evidence="1 2">Aroian</strain>
        <tissue evidence="1">Whole animal</tissue>
    </source>
</reference>
<keyword evidence="2" id="KW-1185">Reference proteome</keyword>